<keyword evidence="6" id="KW-0119">Carbohydrate metabolism</keyword>
<keyword evidence="5" id="KW-0320">Glycogen biosynthesis</keyword>
<dbReference type="PANTHER" id="PTHR43651:SF3">
    <property type="entry name" value="1,4-ALPHA-GLUCAN-BRANCHING ENZYME"/>
    <property type="match status" value="1"/>
</dbReference>
<dbReference type="GO" id="GO:0005829">
    <property type="term" value="C:cytosol"/>
    <property type="evidence" value="ECO:0007669"/>
    <property type="project" value="TreeGrafter"/>
</dbReference>
<name>A0A2W5Q0A8_VARPD</name>
<dbReference type="GO" id="GO:0004553">
    <property type="term" value="F:hydrolase activity, hydrolyzing O-glycosyl compounds"/>
    <property type="evidence" value="ECO:0007669"/>
    <property type="project" value="InterPro"/>
</dbReference>
<dbReference type="InterPro" id="IPR013783">
    <property type="entry name" value="Ig-like_fold"/>
</dbReference>
<dbReference type="EMBL" id="QFPP01000236">
    <property type="protein sequence ID" value="PZQ71721.1"/>
    <property type="molecule type" value="Genomic_DNA"/>
</dbReference>
<gene>
    <name evidence="9" type="primary">glgB</name>
    <name evidence="9" type="ORF">DI563_17140</name>
</gene>
<feature type="non-terminal residue" evidence="9">
    <location>
        <position position="451"/>
    </location>
</feature>
<dbReference type="SUPFAM" id="SSF51445">
    <property type="entry name" value="(Trans)glycosidases"/>
    <property type="match status" value="1"/>
</dbReference>
<dbReference type="CDD" id="cd11322">
    <property type="entry name" value="AmyAc_Glg_BE"/>
    <property type="match status" value="1"/>
</dbReference>
<evidence type="ECO:0000256" key="7">
    <source>
        <dbReference type="NCBIfam" id="TIGR01515"/>
    </source>
</evidence>
<dbReference type="InterPro" id="IPR014756">
    <property type="entry name" value="Ig_E-set"/>
</dbReference>
<dbReference type="FunFam" id="2.60.40.10:FF:000169">
    <property type="entry name" value="1,4-alpha-glucan branching enzyme GlgB"/>
    <property type="match status" value="1"/>
</dbReference>
<dbReference type="UniPathway" id="UPA00164"/>
<evidence type="ECO:0000259" key="8">
    <source>
        <dbReference type="SMART" id="SM00642"/>
    </source>
</evidence>
<keyword evidence="3" id="KW-0328">Glycosyltransferase</keyword>
<evidence type="ECO:0000256" key="3">
    <source>
        <dbReference type="ARBA" id="ARBA00022676"/>
    </source>
</evidence>
<feature type="domain" description="Glycosyl hydrolase family 13 catalytic" evidence="8">
    <location>
        <begin position="233"/>
        <end position="449"/>
    </location>
</feature>
<evidence type="ECO:0000256" key="4">
    <source>
        <dbReference type="ARBA" id="ARBA00022679"/>
    </source>
</evidence>
<dbReference type="PANTHER" id="PTHR43651">
    <property type="entry name" value="1,4-ALPHA-GLUCAN-BRANCHING ENZYME"/>
    <property type="match status" value="1"/>
</dbReference>
<dbReference type="InterPro" id="IPR017853">
    <property type="entry name" value="GH"/>
</dbReference>
<dbReference type="SUPFAM" id="SSF81296">
    <property type="entry name" value="E set domains"/>
    <property type="match status" value="2"/>
</dbReference>
<dbReference type="Pfam" id="PF02922">
    <property type="entry name" value="CBM_48"/>
    <property type="match status" value="1"/>
</dbReference>
<accession>A0A2W5Q0A8</accession>
<dbReference type="InterPro" id="IPR006047">
    <property type="entry name" value="GH13_cat_dom"/>
</dbReference>
<protein>
    <recommendedName>
        <fullName evidence="7">1,4-alpha-glucan branching enzyme</fullName>
        <ecNumber evidence="7">2.4.1.18</ecNumber>
    </recommendedName>
</protein>
<dbReference type="AlphaFoldDB" id="A0A2W5Q0A8"/>
<evidence type="ECO:0000256" key="2">
    <source>
        <dbReference type="ARBA" id="ARBA00022600"/>
    </source>
</evidence>
<proteinExistence type="predicted"/>
<dbReference type="Gene3D" id="2.60.40.10">
    <property type="entry name" value="Immunoglobulins"/>
    <property type="match status" value="1"/>
</dbReference>
<dbReference type="Pfam" id="PF22019">
    <property type="entry name" value="GlgB_N"/>
    <property type="match status" value="1"/>
</dbReference>
<dbReference type="NCBIfam" id="TIGR01515">
    <property type="entry name" value="branching_enzym"/>
    <property type="match status" value="1"/>
</dbReference>
<reference evidence="9 10" key="1">
    <citation type="submission" date="2017-08" db="EMBL/GenBank/DDBJ databases">
        <title>Infants hospitalized years apart are colonized by the same room-sourced microbial strains.</title>
        <authorList>
            <person name="Brooks B."/>
            <person name="Olm M.R."/>
            <person name="Firek B.A."/>
            <person name="Baker R."/>
            <person name="Thomas B.C."/>
            <person name="Morowitz M.J."/>
            <person name="Banfield J.F."/>
        </authorList>
    </citation>
    <scope>NUCLEOTIDE SEQUENCE [LARGE SCALE GENOMIC DNA]</scope>
    <source>
        <strain evidence="9">S2_005_003_R2_41</strain>
    </source>
</reference>
<evidence type="ECO:0000256" key="6">
    <source>
        <dbReference type="ARBA" id="ARBA00023277"/>
    </source>
</evidence>
<keyword evidence="4" id="KW-0808">Transferase</keyword>
<evidence type="ECO:0000256" key="5">
    <source>
        <dbReference type="ARBA" id="ARBA00023056"/>
    </source>
</evidence>
<dbReference type="InterPro" id="IPR006407">
    <property type="entry name" value="GlgB"/>
</dbReference>
<dbReference type="Proteomes" id="UP000249135">
    <property type="component" value="Unassembled WGS sequence"/>
</dbReference>
<evidence type="ECO:0000256" key="1">
    <source>
        <dbReference type="ARBA" id="ARBA00004964"/>
    </source>
</evidence>
<comment type="pathway">
    <text evidence="1">Glycan biosynthesis; glycogen biosynthesis.</text>
</comment>
<comment type="caution">
    <text evidence="9">The sequence shown here is derived from an EMBL/GenBank/DDBJ whole genome shotgun (WGS) entry which is preliminary data.</text>
</comment>
<dbReference type="InterPro" id="IPR004193">
    <property type="entry name" value="Glyco_hydro_13_N"/>
</dbReference>
<dbReference type="InterPro" id="IPR054169">
    <property type="entry name" value="GlgB_N"/>
</dbReference>
<dbReference type="EC" id="2.4.1.18" evidence="7"/>
<dbReference type="CDD" id="cd02855">
    <property type="entry name" value="E_set_GBE_prok_N"/>
    <property type="match status" value="1"/>
</dbReference>
<dbReference type="Gene3D" id="3.20.20.80">
    <property type="entry name" value="Glycosidases"/>
    <property type="match status" value="1"/>
</dbReference>
<sequence>MQALALPDADLRALARAEHGDPFSVLGPHDTPEGLCIRAYLPGARSVGVVHAASGDPLAVLQRQGDSDLFAALVPAAPALLDDPYRFPPVLGETDVWLLAEGTHVRPWERLGAHLLHWQGAKGVAFAVWAPHARRVSVVGEFNQWDGRRHPMRLRRECGVWEIFVPHLVAGDAYQFELLAADGTVLRKADPYAFAARLRPDTACVVRPLPAPQPMRPERAAANARHAPISIYEVHLGSWRRKNGHEWLTYPELADTLVPYARDMGFTHLELLPVTEHPFDGSWGYQPIGLYAPTSRFGTPSEFRHFVEVAHDAGLGVILDWVPAHFPTDAHGLGRFDGTALYEYADPREGFHNDWNTLIFNWKRTEVRNYLVGNALYWLERYGIDGLRVDAVASMLYRDYSRAAGQWVPNEHGGRENLEAIDFLRRMNRVVGTERPGAMTIAEESTSFPGV</sequence>
<dbReference type="SMART" id="SM00642">
    <property type="entry name" value="Aamy"/>
    <property type="match status" value="1"/>
</dbReference>
<dbReference type="InterPro" id="IPR044143">
    <property type="entry name" value="GlgB_N_E_set_prok"/>
</dbReference>
<dbReference type="GO" id="GO:0005978">
    <property type="term" value="P:glycogen biosynthetic process"/>
    <property type="evidence" value="ECO:0007669"/>
    <property type="project" value="UniProtKB-UniRule"/>
</dbReference>
<evidence type="ECO:0000313" key="10">
    <source>
        <dbReference type="Proteomes" id="UP000249135"/>
    </source>
</evidence>
<dbReference type="GO" id="GO:0003844">
    <property type="term" value="F:1,4-alpha-glucan branching enzyme activity"/>
    <property type="evidence" value="ECO:0007669"/>
    <property type="project" value="UniProtKB-UniRule"/>
</dbReference>
<organism evidence="9 10">
    <name type="scientific">Variovorax paradoxus</name>
    <dbReference type="NCBI Taxonomy" id="34073"/>
    <lineage>
        <taxon>Bacteria</taxon>
        <taxon>Pseudomonadati</taxon>
        <taxon>Pseudomonadota</taxon>
        <taxon>Betaproteobacteria</taxon>
        <taxon>Burkholderiales</taxon>
        <taxon>Comamonadaceae</taxon>
        <taxon>Variovorax</taxon>
    </lineage>
</organism>
<dbReference type="Pfam" id="PF00128">
    <property type="entry name" value="Alpha-amylase"/>
    <property type="match status" value="1"/>
</dbReference>
<keyword evidence="2" id="KW-0321">Glycogen metabolism</keyword>
<evidence type="ECO:0000313" key="9">
    <source>
        <dbReference type="EMBL" id="PZQ71721.1"/>
    </source>
</evidence>